<evidence type="ECO:0000256" key="1">
    <source>
        <dbReference type="SAM" id="Phobius"/>
    </source>
</evidence>
<dbReference type="PROSITE" id="PS50222">
    <property type="entry name" value="EF_HAND_2"/>
    <property type="match status" value="1"/>
</dbReference>
<keyword evidence="1" id="KW-1133">Transmembrane helix</keyword>
<proteinExistence type="predicted"/>
<dbReference type="InterPro" id="IPR009577">
    <property type="entry name" value="Sm_multidrug_ex"/>
</dbReference>
<evidence type="ECO:0000313" key="3">
    <source>
        <dbReference type="EMBL" id="AIF01951.1"/>
    </source>
</evidence>
<sequence>MSEREPSSKDAYPLPDDLDVDKDGIITADELVSHFDSDQDGEVSVDDYVEVSKHDKIDKNLDRIKARRSGNKGFFRGPESITFLGGIIYGIVFFSIMSALSSGFLSSDVNDSVWLDQEISNTFLDPADEECLDSSGVVWINIWIDNDAKKIRMRVNNAQQFEDDAKALRVELSQSDMGIIGEKSIGNNSEGYFDFSPYPDGEYELEVYFHNLSGIDMTNLSSEEKDDKIISAPLYTESEVRIPIEIHTKEPTFLPWDNEQKQEAKVTEKGQRVCLTFNQLGQWSWALMGAEWAGGRETAMLTGGSAGVPAWWMSFISLSMSVFFLCVQYPLMYRFYHKDIDDILSEEEIERVVERALKRCEKQLHLEIDWEGFGVRTRPLSVDVLVPFRTTETRVIEDSQINAEMLKVVLDDFIIYGVITPLQLKSQPLDDHRGAFEQLSHGLRGIELPELNAERPALVQDYTDFFSGIHDTAALENRVLGCVEDFITKNKKIVRGEQPPFVGVDEQRIALRLIYKPNMRFATFRFGQTYIDIEHELKEHLIRTLDEHLGDRDIIISCRNEVATVADRTGAGRTESGAGEHQGQAYVARQDGLAGTILQSRFMGDILSSVEYVAQENRAKINRWGFLGLIVFVWIPFMASGVLVGAMMGLVARMPFLRVLTACFIGGAAASITWAYTAEGIIEVLHALNAELFIPIIIIVIFIAAVMHIRTNKKRRQEELFRESARFFAGEI</sequence>
<dbReference type="AlphaFoldDB" id="A0A075GD35"/>
<dbReference type="Pfam" id="PF06695">
    <property type="entry name" value="Sm_multidrug_ex"/>
    <property type="match status" value="1"/>
</dbReference>
<feature type="transmembrane region" description="Helical" evidence="1">
    <location>
        <begin position="624"/>
        <end position="644"/>
    </location>
</feature>
<reference evidence="3" key="1">
    <citation type="journal article" date="2014" name="Genome Biol. Evol.">
        <title>Pangenome evidence for extensive interdomain horizontal transfer affecting lineage core and shell genes in uncultured planktonic thaumarchaeota and euryarchaeota.</title>
        <authorList>
            <person name="Deschamps P."/>
            <person name="Zivanovic Y."/>
            <person name="Moreira D."/>
            <person name="Rodriguez-Valera F."/>
            <person name="Lopez-Garcia P."/>
        </authorList>
    </citation>
    <scope>NUCLEOTIDE SEQUENCE</scope>
</reference>
<protein>
    <recommendedName>
        <fullName evidence="2">EF-hand domain-containing protein</fullName>
    </recommendedName>
</protein>
<dbReference type="SUPFAM" id="SSF47473">
    <property type="entry name" value="EF-hand"/>
    <property type="match status" value="1"/>
</dbReference>
<accession>A0A075GD35</accession>
<dbReference type="InterPro" id="IPR011992">
    <property type="entry name" value="EF-hand-dom_pair"/>
</dbReference>
<feature type="domain" description="EF-hand" evidence="2">
    <location>
        <begin position="23"/>
        <end position="58"/>
    </location>
</feature>
<keyword evidence="1" id="KW-0812">Transmembrane</keyword>
<feature type="transmembrane region" description="Helical" evidence="1">
    <location>
        <begin position="656"/>
        <end position="676"/>
    </location>
</feature>
<feature type="transmembrane region" description="Helical" evidence="1">
    <location>
        <begin position="310"/>
        <end position="331"/>
    </location>
</feature>
<dbReference type="InterPro" id="IPR002048">
    <property type="entry name" value="EF_hand_dom"/>
</dbReference>
<keyword evidence="1" id="KW-0472">Membrane</keyword>
<feature type="transmembrane region" description="Helical" evidence="1">
    <location>
        <begin position="81"/>
        <end position="100"/>
    </location>
</feature>
<name>A0A075GD35_9EURY</name>
<feature type="transmembrane region" description="Helical" evidence="1">
    <location>
        <begin position="688"/>
        <end position="707"/>
    </location>
</feature>
<organism evidence="3">
    <name type="scientific">uncultured marine group II/III euryarchaeote KM3_151_F02</name>
    <dbReference type="NCBI Taxonomy" id="1457893"/>
    <lineage>
        <taxon>Archaea</taxon>
        <taxon>Methanobacteriati</taxon>
        <taxon>Methanobacteriota</taxon>
        <taxon>environmental samples</taxon>
    </lineage>
</organism>
<dbReference type="EMBL" id="KF900635">
    <property type="protein sequence ID" value="AIF01951.1"/>
    <property type="molecule type" value="Genomic_DNA"/>
</dbReference>
<dbReference type="GO" id="GO:0005509">
    <property type="term" value="F:calcium ion binding"/>
    <property type="evidence" value="ECO:0007669"/>
    <property type="project" value="InterPro"/>
</dbReference>
<dbReference type="InterPro" id="IPR018247">
    <property type="entry name" value="EF_Hand_1_Ca_BS"/>
</dbReference>
<evidence type="ECO:0000259" key="2">
    <source>
        <dbReference type="PROSITE" id="PS50222"/>
    </source>
</evidence>
<dbReference type="PROSITE" id="PS00018">
    <property type="entry name" value="EF_HAND_1"/>
    <property type="match status" value="1"/>
</dbReference>